<organism evidence="1 2">
    <name type="scientific">Thermaerobacillus caldiproteolyticus</name>
    <dbReference type="NCBI Taxonomy" id="247480"/>
    <lineage>
        <taxon>Bacteria</taxon>
        <taxon>Bacillati</taxon>
        <taxon>Bacillota</taxon>
        <taxon>Bacilli</taxon>
        <taxon>Bacillales</taxon>
        <taxon>Anoxybacillaceae</taxon>
        <taxon>Thermaerobacillus</taxon>
    </lineage>
</organism>
<evidence type="ECO:0000313" key="2">
    <source>
        <dbReference type="Proteomes" id="UP000523087"/>
    </source>
</evidence>
<accession>A0A7V9Z7C4</accession>
<dbReference type="EMBL" id="JACDUT010000006">
    <property type="protein sequence ID" value="MBA2875427.1"/>
    <property type="molecule type" value="Genomic_DNA"/>
</dbReference>
<dbReference type="AlphaFoldDB" id="A0A7V9Z7C4"/>
<protein>
    <recommendedName>
        <fullName evidence="3">Transposase</fullName>
    </recommendedName>
</protein>
<dbReference type="Proteomes" id="UP000523087">
    <property type="component" value="Unassembled WGS sequence"/>
</dbReference>
<evidence type="ECO:0000313" key="1">
    <source>
        <dbReference type="EMBL" id="MBA2875427.1"/>
    </source>
</evidence>
<dbReference type="RefSeq" id="WP_258561059.1">
    <property type="nucleotide sequence ID" value="NZ_JACDUT010000006.1"/>
</dbReference>
<gene>
    <name evidence="1" type="ORF">HNR31_002215</name>
</gene>
<proteinExistence type="predicted"/>
<sequence>MFWLTKNDVLDGIRNVATALNKKTMIAAKKHSGNTALMYGMKKRRNVEKMSQSNKNDHQLNADPLFCQYGVIRKQSPRCSGFTLDSVKEFGSGTRIILSSFYVS</sequence>
<reference evidence="1 2" key="1">
    <citation type="submission" date="2020-07" db="EMBL/GenBank/DDBJ databases">
        <title>Genomic Encyclopedia of Type Strains, Phase IV (KMG-IV): sequencing the most valuable type-strain genomes for metagenomic binning, comparative biology and taxonomic classification.</title>
        <authorList>
            <person name="Goeker M."/>
        </authorList>
    </citation>
    <scope>NUCLEOTIDE SEQUENCE [LARGE SCALE GENOMIC DNA]</scope>
    <source>
        <strain evidence="1 2">DSM 15730</strain>
    </source>
</reference>
<comment type="caution">
    <text evidence="1">The sequence shown here is derived from an EMBL/GenBank/DDBJ whole genome shotgun (WGS) entry which is preliminary data.</text>
</comment>
<evidence type="ECO:0008006" key="3">
    <source>
        <dbReference type="Google" id="ProtNLM"/>
    </source>
</evidence>
<keyword evidence="2" id="KW-1185">Reference proteome</keyword>
<name>A0A7V9Z7C4_9BACL</name>